<dbReference type="EMBL" id="JAMGBD010000001">
    <property type="protein sequence ID" value="MCL6683420.1"/>
    <property type="molecule type" value="Genomic_DNA"/>
</dbReference>
<accession>A0ABT0RLE9</accession>
<evidence type="ECO:0000313" key="6">
    <source>
        <dbReference type="Proteomes" id="UP001165363"/>
    </source>
</evidence>
<dbReference type="Pfam" id="PF19289">
    <property type="entry name" value="PmbA_TldD_3rd"/>
    <property type="match status" value="1"/>
</dbReference>
<name>A0ABT0RLE9_9SPHN</name>
<comment type="caution">
    <text evidence="5">The sequence shown here is derived from an EMBL/GenBank/DDBJ whole genome shotgun (WGS) entry which is preliminary data.</text>
</comment>
<sequence length="448" mass="46183">MLSVASAREKAEKLVEQARAAGADAADAVYVGERSSGVQVRKGALEDVHRSEGEEMGLRVFVGSKSASVASSDLSDEALSALVGRVIAMAGEAPEDPYAGLAPAELLLCGELADLDNWDAIEPDPAALKARALEAESAALAVAGVTNSNGGSASASASTFALATSGGFSGGTRASGHSCSVSVVAGEGSGMQRDYGWHSARHAEDLEDADAIGRRAAERAVARLGNTKIVPGKYPVLFEPRVAGTLLGHFSGAITGSSIARKTSFLQDRLGEQVFAKGVTIHDDPFRKRGIRSRAFDGEGLPVRAMNIVADGVLTTWLATSADARQLGIQPTGHAVRGVSGAPGAGPSNFYLAAGERSREELVAAFPRCILVTELIGQGVNPVTGDYSRGAAGFLIENGEIAGPVAEITIASNLKDMFLTLEPGSDLRFRRGVDAPTVLVPEMTVASA</sequence>
<feature type="domain" description="Metalloprotease TldD/E N-terminal" evidence="2">
    <location>
        <begin position="26"/>
        <end position="90"/>
    </location>
</feature>
<evidence type="ECO:0000259" key="3">
    <source>
        <dbReference type="Pfam" id="PF19289"/>
    </source>
</evidence>
<dbReference type="PANTHER" id="PTHR43421:SF1">
    <property type="entry name" value="METALLOPROTEASE PMBA"/>
    <property type="match status" value="1"/>
</dbReference>
<dbReference type="RefSeq" id="WP_249847345.1">
    <property type="nucleotide sequence ID" value="NZ_JAMGBD010000001.1"/>
</dbReference>
<evidence type="ECO:0000259" key="2">
    <source>
        <dbReference type="Pfam" id="PF01523"/>
    </source>
</evidence>
<evidence type="ECO:0000256" key="1">
    <source>
        <dbReference type="ARBA" id="ARBA00005836"/>
    </source>
</evidence>
<dbReference type="PANTHER" id="PTHR43421">
    <property type="entry name" value="METALLOPROTEASE PMBA"/>
    <property type="match status" value="1"/>
</dbReference>
<feature type="domain" description="Metalloprotease TldD/E central" evidence="4">
    <location>
        <begin position="121"/>
        <end position="224"/>
    </location>
</feature>
<dbReference type="InterPro" id="IPR035068">
    <property type="entry name" value="TldD/PmbA_N"/>
</dbReference>
<protein>
    <submittedName>
        <fullName evidence="5">Metallopeptidase TldD-related protein</fullName>
    </submittedName>
</protein>
<dbReference type="Pfam" id="PF01523">
    <property type="entry name" value="PmbA_TldD_1st"/>
    <property type="match status" value="1"/>
</dbReference>
<dbReference type="InterPro" id="IPR045569">
    <property type="entry name" value="Metalloprtase-TldD/E_C"/>
</dbReference>
<proteinExistence type="inferred from homology"/>
<keyword evidence="6" id="KW-1185">Reference proteome</keyword>
<dbReference type="SUPFAM" id="SSF111283">
    <property type="entry name" value="Putative modulator of DNA gyrase, PmbA/TldD"/>
    <property type="match status" value="1"/>
</dbReference>
<reference evidence="5" key="1">
    <citation type="submission" date="2022-05" db="EMBL/GenBank/DDBJ databases">
        <authorList>
            <person name="Jo J.-H."/>
            <person name="Im W.-T."/>
        </authorList>
    </citation>
    <scope>NUCLEOTIDE SEQUENCE</scope>
    <source>
        <strain evidence="5">SE158</strain>
    </source>
</reference>
<evidence type="ECO:0000313" key="5">
    <source>
        <dbReference type="EMBL" id="MCL6683420.1"/>
    </source>
</evidence>
<dbReference type="InterPro" id="IPR045570">
    <property type="entry name" value="Metalloprtase-TldD/E_cen_dom"/>
</dbReference>
<gene>
    <name evidence="5" type="ORF">LZ536_05810</name>
</gene>
<dbReference type="InterPro" id="IPR036059">
    <property type="entry name" value="TldD/PmbA_sf"/>
</dbReference>
<organism evidence="5 6">
    <name type="scientific">Sphingomonas alba</name>
    <dbReference type="NCBI Taxonomy" id="2908208"/>
    <lineage>
        <taxon>Bacteria</taxon>
        <taxon>Pseudomonadati</taxon>
        <taxon>Pseudomonadota</taxon>
        <taxon>Alphaproteobacteria</taxon>
        <taxon>Sphingomonadales</taxon>
        <taxon>Sphingomonadaceae</taxon>
        <taxon>Sphingomonas</taxon>
    </lineage>
</organism>
<feature type="domain" description="Metalloprotease TldD/E C-terminal" evidence="3">
    <location>
        <begin position="231"/>
        <end position="446"/>
    </location>
</feature>
<evidence type="ECO:0000259" key="4">
    <source>
        <dbReference type="Pfam" id="PF19290"/>
    </source>
</evidence>
<dbReference type="InterPro" id="IPR002510">
    <property type="entry name" value="Metalloprtase-TldD/E_N"/>
</dbReference>
<comment type="similarity">
    <text evidence="1">Belongs to the peptidase U62 family.</text>
</comment>
<dbReference type="Proteomes" id="UP001165363">
    <property type="component" value="Unassembled WGS sequence"/>
</dbReference>
<dbReference type="Pfam" id="PF19290">
    <property type="entry name" value="PmbA_TldD_2nd"/>
    <property type="match status" value="1"/>
</dbReference>
<dbReference type="Gene3D" id="3.30.2290.10">
    <property type="entry name" value="PmbA/TldD superfamily"/>
    <property type="match status" value="1"/>
</dbReference>
<dbReference type="InterPro" id="IPR047657">
    <property type="entry name" value="PmbA"/>
</dbReference>